<feature type="compositionally biased region" description="Polar residues" evidence="19">
    <location>
        <begin position="855"/>
        <end position="868"/>
    </location>
</feature>
<dbReference type="InterPro" id="IPR019821">
    <property type="entry name" value="Kinesin_motor_CS"/>
</dbReference>
<evidence type="ECO:0000256" key="13">
    <source>
        <dbReference type="ARBA" id="ARBA00023212"/>
    </source>
</evidence>
<dbReference type="SMART" id="SM00129">
    <property type="entry name" value="KISc"/>
    <property type="match status" value="1"/>
</dbReference>
<dbReference type="InterPro" id="IPR027417">
    <property type="entry name" value="P-loop_NTPase"/>
</dbReference>
<proteinExistence type="inferred from homology"/>
<keyword evidence="13" id="KW-0206">Cytoskeleton</keyword>
<gene>
    <name evidence="21" type="ORF">SNE40_008275</name>
</gene>
<dbReference type="GO" id="GO:0005813">
    <property type="term" value="C:centrosome"/>
    <property type="evidence" value="ECO:0007669"/>
    <property type="project" value="UniProtKB-SubCell"/>
</dbReference>
<feature type="coiled-coil region" evidence="18">
    <location>
        <begin position="254"/>
        <end position="288"/>
    </location>
</feature>
<evidence type="ECO:0000256" key="18">
    <source>
        <dbReference type="SAM" id="Coils"/>
    </source>
</evidence>
<feature type="compositionally biased region" description="Low complexity" evidence="19">
    <location>
        <begin position="869"/>
        <end position="884"/>
    </location>
</feature>
<evidence type="ECO:0000256" key="15">
    <source>
        <dbReference type="ARBA" id="ARBA00060102"/>
    </source>
</evidence>
<evidence type="ECO:0000256" key="9">
    <source>
        <dbReference type="ARBA" id="ARBA00022949"/>
    </source>
</evidence>
<evidence type="ECO:0000313" key="21">
    <source>
        <dbReference type="EMBL" id="KAK6186188.1"/>
    </source>
</evidence>
<feature type="binding site" evidence="16">
    <location>
        <begin position="607"/>
        <end position="614"/>
    </location>
    <ligand>
        <name>ATP</name>
        <dbReference type="ChEBI" id="CHEBI:30616"/>
    </ligand>
</feature>
<dbReference type="Pfam" id="PF00225">
    <property type="entry name" value="Kinesin"/>
    <property type="match status" value="1"/>
</dbReference>
<dbReference type="PANTHER" id="PTHR47972">
    <property type="entry name" value="KINESIN-LIKE PROTEIN KLP-3"/>
    <property type="match status" value="1"/>
</dbReference>
<dbReference type="GO" id="GO:0005912">
    <property type="term" value="C:adherens junction"/>
    <property type="evidence" value="ECO:0007669"/>
    <property type="project" value="UniProtKB-SubCell"/>
</dbReference>
<dbReference type="SUPFAM" id="SSF52540">
    <property type="entry name" value="P-loop containing nucleoside triphosphate hydrolases"/>
    <property type="match status" value="1"/>
</dbReference>
<evidence type="ECO:0000256" key="4">
    <source>
        <dbReference type="ARBA" id="ARBA00022490"/>
    </source>
</evidence>
<evidence type="ECO:0000256" key="5">
    <source>
        <dbReference type="ARBA" id="ARBA00022553"/>
    </source>
</evidence>
<comment type="function">
    <text evidence="15">Minus-end microtubule-dependent motor protein. Involved in apically targeted transport. Required for zonula adherens maintenance.</text>
</comment>
<evidence type="ECO:0000256" key="14">
    <source>
        <dbReference type="ARBA" id="ARBA00023329"/>
    </source>
</evidence>
<evidence type="ECO:0000256" key="1">
    <source>
        <dbReference type="ARBA" id="ARBA00004284"/>
    </source>
</evidence>
<dbReference type="InterPro" id="IPR036961">
    <property type="entry name" value="Kinesin_motor_dom_sf"/>
</dbReference>
<dbReference type="PRINTS" id="PR00380">
    <property type="entry name" value="KINESINHEAVY"/>
</dbReference>
<evidence type="ECO:0000256" key="3">
    <source>
        <dbReference type="ARBA" id="ARBA00004536"/>
    </source>
</evidence>
<dbReference type="GO" id="GO:0008017">
    <property type="term" value="F:microtubule binding"/>
    <property type="evidence" value="ECO:0007669"/>
    <property type="project" value="InterPro"/>
</dbReference>
<keyword evidence="6 17" id="KW-0493">Microtubule</keyword>
<comment type="similarity">
    <text evidence="16 17">Belongs to the TRAFAC class myosin-kinesin ATPase superfamily. Kinesin family.</text>
</comment>
<evidence type="ECO:0000256" key="8">
    <source>
        <dbReference type="ARBA" id="ARBA00022840"/>
    </source>
</evidence>
<dbReference type="AlphaFoldDB" id="A0AAN8K6D7"/>
<evidence type="ECO:0000256" key="2">
    <source>
        <dbReference type="ARBA" id="ARBA00004300"/>
    </source>
</evidence>
<dbReference type="GO" id="GO:0003777">
    <property type="term" value="F:microtubule motor activity"/>
    <property type="evidence" value="ECO:0007669"/>
    <property type="project" value="InterPro"/>
</dbReference>
<evidence type="ECO:0000256" key="16">
    <source>
        <dbReference type="PROSITE-ProRule" id="PRU00283"/>
    </source>
</evidence>
<evidence type="ECO:0000256" key="19">
    <source>
        <dbReference type="SAM" id="MobiDB-lite"/>
    </source>
</evidence>
<organism evidence="21 22">
    <name type="scientific">Patella caerulea</name>
    <name type="common">Rayed Mediterranean limpet</name>
    <dbReference type="NCBI Taxonomy" id="87958"/>
    <lineage>
        <taxon>Eukaryota</taxon>
        <taxon>Metazoa</taxon>
        <taxon>Spiralia</taxon>
        <taxon>Lophotrochozoa</taxon>
        <taxon>Mollusca</taxon>
        <taxon>Gastropoda</taxon>
        <taxon>Patellogastropoda</taxon>
        <taxon>Patelloidea</taxon>
        <taxon>Patellidae</taxon>
        <taxon>Patella</taxon>
    </lineage>
</organism>
<feature type="domain" description="Kinesin motor" evidence="20">
    <location>
        <begin position="524"/>
        <end position="847"/>
    </location>
</feature>
<dbReference type="Proteomes" id="UP001347796">
    <property type="component" value="Unassembled WGS sequence"/>
</dbReference>
<comment type="subcellular location">
    <subcellularLocation>
        <location evidence="3">Cell junction</location>
        <location evidence="3">Adherens junction</location>
    </subcellularLocation>
    <subcellularLocation>
        <location evidence="2">Cytoplasm</location>
        <location evidence="2">Cytoskeleton</location>
        <location evidence="2">Microtubule organizing center</location>
        <location evidence="2">Centrosome</location>
    </subcellularLocation>
    <subcellularLocation>
        <location evidence="1">Cytoplasmic vesicle membrane</location>
        <topology evidence="1">Peripheral membrane protein</topology>
    </subcellularLocation>
</comment>
<dbReference type="PROSITE" id="PS50067">
    <property type="entry name" value="KINESIN_MOTOR_2"/>
    <property type="match status" value="1"/>
</dbReference>
<comment type="caution">
    <text evidence="21">The sequence shown here is derived from an EMBL/GenBank/DDBJ whole genome shotgun (WGS) entry which is preliminary data.</text>
</comment>
<keyword evidence="10 18" id="KW-0175">Coiled coil</keyword>
<dbReference type="PANTHER" id="PTHR47972:SF28">
    <property type="entry name" value="KINESIN-LIKE PROTEIN KLP-3"/>
    <property type="match status" value="1"/>
</dbReference>
<keyword evidence="9" id="KW-0965">Cell junction</keyword>
<evidence type="ECO:0000259" key="20">
    <source>
        <dbReference type="PROSITE" id="PS50067"/>
    </source>
</evidence>
<name>A0AAN8K6D7_PATCE</name>
<evidence type="ECO:0000256" key="17">
    <source>
        <dbReference type="RuleBase" id="RU000394"/>
    </source>
</evidence>
<evidence type="ECO:0000256" key="11">
    <source>
        <dbReference type="ARBA" id="ARBA00023136"/>
    </source>
</evidence>
<evidence type="ECO:0000256" key="6">
    <source>
        <dbReference type="ARBA" id="ARBA00022701"/>
    </source>
</evidence>
<dbReference type="FunFam" id="3.40.850.10:FF:000022">
    <property type="entry name" value="Kinesin-like protein"/>
    <property type="match status" value="1"/>
</dbReference>
<accession>A0AAN8K6D7</accession>
<keyword evidence="8 16" id="KW-0067">ATP-binding</keyword>
<feature type="coiled-coil region" evidence="18">
    <location>
        <begin position="337"/>
        <end position="446"/>
    </location>
</feature>
<evidence type="ECO:0000256" key="10">
    <source>
        <dbReference type="ARBA" id="ARBA00023054"/>
    </source>
</evidence>
<dbReference type="InterPro" id="IPR001752">
    <property type="entry name" value="Kinesin_motor_dom"/>
</dbReference>
<reference evidence="21 22" key="1">
    <citation type="submission" date="2024-01" db="EMBL/GenBank/DDBJ databases">
        <title>The genome of the rayed Mediterranean limpet Patella caerulea (Linnaeus, 1758).</title>
        <authorList>
            <person name="Anh-Thu Weber A."/>
            <person name="Halstead-Nussloch G."/>
        </authorList>
    </citation>
    <scope>NUCLEOTIDE SEQUENCE [LARGE SCALE GENOMIC DNA]</scope>
    <source>
        <strain evidence="21">AATW-2023a</strain>
        <tissue evidence="21">Whole specimen</tissue>
    </source>
</reference>
<keyword evidence="22" id="KW-1185">Reference proteome</keyword>
<dbReference type="Gene3D" id="3.40.850.10">
    <property type="entry name" value="Kinesin motor domain"/>
    <property type="match status" value="1"/>
</dbReference>
<dbReference type="GO" id="GO:0007018">
    <property type="term" value="P:microtubule-based movement"/>
    <property type="evidence" value="ECO:0007669"/>
    <property type="project" value="InterPro"/>
</dbReference>
<dbReference type="GO" id="GO:0005871">
    <property type="term" value="C:kinesin complex"/>
    <property type="evidence" value="ECO:0007669"/>
    <property type="project" value="UniProtKB-ARBA"/>
</dbReference>
<dbReference type="EMBL" id="JAZGQO010000006">
    <property type="protein sequence ID" value="KAK6186188.1"/>
    <property type="molecule type" value="Genomic_DNA"/>
</dbReference>
<dbReference type="GO" id="GO:0005874">
    <property type="term" value="C:microtubule"/>
    <property type="evidence" value="ECO:0007669"/>
    <property type="project" value="UniProtKB-KW"/>
</dbReference>
<feature type="compositionally biased region" description="Polar residues" evidence="19">
    <location>
        <begin position="885"/>
        <end position="907"/>
    </location>
</feature>
<dbReference type="GO" id="GO:0005524">
    <property type="term" value="F:ATP binding"/>
    <property type="evidence" value="ECO:0007669"/>
    <property type="project" value="UniProtKB-UniRule"/>
</dbReference>
<evidence type="ECO:0000313" key="22">
    <source>
        <dbReference type="Proteomes" id="UP001347796"/>
    </source>
</evidence>
<sequence length="921" mass="105034">MVFTMFSCRYSYGCTCGFSSNQQRRKLYISSVGGEERSPAEYASLQQALKERNTQRDDLLLKIKNLTDKNKVYKTQLEKDDLSQKQLQKILQKSHETQLAERETLLTNLQEIIAEHETKILSLEEQIHGNISNPEDTKQAPETKTGSSKLIEQIRQLQQEKSELFSELATVKLQVEICERDHVETITSLQENLTKIETDNSRIQEDLVKLKNKDNIIDIGIESINGKNHLNKIQTDRFKKEIGKYHVRASSIGFSSENEQIQILQEENERLEELLSGFQSKLSKAESTLSETETKYREEVLNLSKENQKISRLLRDTKADVTCLQAREPEVMTKIERVEVEVESQKLNQKLSESQKEKSTLEADVQDWKEKYTEAANEISELQEENKQYLKQLQKNVTEVIEMEEKHEQIVEELNERREKRIQEVKDEVEEEMKNLRLKNSMMHSKISTINLLFEQLVESHRLLRKQASQFPHVLALTIDTVKKEAIGAIEDINKRNQELVDKYHREMKLRKKYHNELVELRGNIRVFCRVRPTIKEDGISSSSQIVVTFDPYDDGLLFIANKSRSQVFEMDKVFNENSSQTEVFEEVRSIVTSCVDGYNVCIFAYGQTGSGKTYTMEGPVSDPGINQRALIELFNETRERGTDWEYTISVSVLEIYNENIRDLLNRNDDGSKLEIKMKSDGGGLYVPGLSTIQVTSLNQVNQVFMTGQKNRATATTNLNEHSSRSHALLCIEVTGLNRTTNTRTKGKLNLVDLAGSERVSRSGADGPRLKEAQNINKSLSCLGDVIHSLRSKQNHVPYRNSKLTYLLQDSLGGDSKTLMIVQASPAAQNVSETICTLNFAQRVRTVQLGSATRQLETGDINENTVSTPSRSPLPHSPYHSPSLINKTPSNSKTPLNNKTTSNNKTPISARRALTPRNKPK</sequence>
<keyword evidence="4" id="KW-0963">Cytoplasm</keyword>
<keyword evidence="11" id="KW-0472">Membrane</keyword>
<dbReference type="GO" id="GO:0030659">
    <property type="term" value="C:cytoplasmic vesicle membrane"/>
    <property type="evidence" value="ECO:0007669"/>
    <property type="project" value="UniProtKB-SubCell"/>
</dbReference>
<keyword evidence="12 16" id="KW-0505">Motor protein</keyword>
<dbReference type="CDD" id="cd01366">
    <property type="entry name" value="KISc_C_terminal"/>
    <property type="match status" value="1"/>
</dbReference>
<protein>
    <recommendedName>
        <fullName evidence="17">Kinesin-like protein</fullName>
    </recommendedName>
</protein>
<evidence type="ECO:0000256" key="7">
    <source>
        <dbReference type="ARBA" id="ARBA00022741"/>
    </source>
</evidence>
<keyword evidence="14" id="KW-0968">Cytoplasmic vesicle</keyword>
<dbReference type="PROSITE" id="PS00411">
    <property type="entry name" value="KINESIN_MOTOR_1"/>
    <property type="match status" value="1"/>
</dbReference>
<keyword evidence="7 16" id="KW-0547">Nucleotide-binding</keyword>
<evidence type="ECO:0000256" key="12">
    <source>
        <dbReference type="ARBA" id="ARBA00023175"/>
    </source>
</evidence>
<feature type="coiled-coil region" evidence="18">
    <location>
        <begin position="49"/>
        <end position="213"/>
    </location>
</feature>
<dbReference type="InterPro" id="IPR027640">
    <property type="entry name" value="Kinesin-like_fam"/>
</dbReference>
<feature type="region of interest" description="Disordered" evidence="19">
    <location>
        <begin position="855"/>
        <end position="921"/>
    </location>
</feature>
<keyword evidence="5" id="KW-0597">Phosphoprotein</keyword>